<sequence>MEPQPSMSLSNQSEEHGDAHHYGIATKGDPKAKESPQTSDASPWRSMFDHLEKIQRLQSDIATSHQELEKVNLDVDGHFEQNKQGENVEEPTTLPPSQSRPDGSNRATPTAKRSEFQRSDDLRAKFLERQKGFSHLMSELSKLSGALNEIHELGKPKDKELEVPKSPKLSHQHSL</sequence>
<evidence type="ECO:0000313" key="3">
    <source>
        <dbReference type="Proteomes" id="UP001153365"/>
    </source>
</evidence>
<dbReference type="AlphaFoldDB" id="A0AAV0B3Y1"/>
<accession>A0AAV0B3Y1</accession>
<reference evidence="2" key="1">
    <citation type="submission" date="2022-06" db="EMBL/GenBank/DDBJ databases">
        <authorList>
            <consortium name="SYNGENTA / RWTH Aachen University"/>
        </authorList>
    </citation>
    <scope>NUCLEOTIDE SEQUENCE</scope>
</reference>
<organism evidence="2 3">
    <name type="scientific">Phakopsora pachyrhizi</name>
    <name type="common">Asian soybean rust disease fungus</name>
    <dbReference type="NCBI Taxonomy" id="170000"/>
    <lineage>
        <taxon>Eukaryota</taxon>
        <taxon>Fungi</taxon>
        <taxon>Dikarya</taxon>
        <taxon>Basidiomycota</taxon>
        <taxon>Pucciniomycotina</taxon>
        <taxon>Pucciniomycetes</taxon>
        <taxon>Pucciniales</taxon>
        <taxon>Phakopsoraceae</taxon>
        <taxon>Phakopsora</taxon>
    </lineage>
</organism>
<proteinExistence type="predicted"/>
<keyword evidence="3" id="KW-1185">Reference proteome</keyword>
<evidence type="ECO:0000256" key="1">
    <source>
        <dbReference type="SAM" id="MobiDB-lite"/>
    </source>
</evidence>
<feature type="compositionally biased region" description="Polar residues" evidence="1">
    <location>
        <begin position="95"/>
        <end position="108"/>
    </location>
</feature>
<feature type="region of interest" description="Disordered" evidence="1">
    <location>
        <begin position="1"/>
        <end position="47"/>
    </location>
</feature>
<gene>
    <name evidence="2" type="ORF">PPACK8108_LOCUS11950</name>
</gene>
<dbReference type="EMBL" id="CALTRL010002824">
    <property type="protein sequence ID" value="CAH7676847.1"/>
    <property type="molecule type" value="Genomic_DNA"/>
</dbReference>
<feature type="compositionally biased region" description="Basic and acidic residues" evidence="1">
    <location>
        <begin position="151"/>
        <end position="165"/>
    </location>
</feature>
<feature type="compositionally biased region" description="Polar residues" evidence="1">
    <location>
        <begin position="1"/>
        <end position="12"/>
    </location>
</feature>
<name>A0AAV0B3Y1_PHAPC</name>
<feature type="region of interest" description="Disordered" evidence="1">
    <location>
        <begin position="75"/>
        <end position="121"/>
    </location>
</feature>
<comment type="caution">
    <text evidence="2">The sequence shown here is derived from an EMBL/GenBank/DDBJ whole genome shotgun (WGS) entry which is preliminary data.</text>
</comment>
<protein>
    <submittedName>
        <fullName evidence="2">Uncharacterized protein</fullName>
    </submittedName>
</protein>
<evidence type="ECO:0000313" key="2">
    <source>
        <dbReference type="EMBL" id="CAH7676847.1"/>
    </source>
</evidence>
<feature type="region of interest" description="Disordered" evidence="1">
    <location>
        <begin position="151"/>
        <end position="175"/>
    </location>
</feature>
<feature type="compositionally biased region" description="Basic and acidic residues" evidence="1">
    <location>
        <begin position="112"/>
        <end position="121"/>
    </location>
</feature>
<dbReference type="Proteomes" id="UP001153365">
    <property type="component" value="Unassembled WGS sequence"/>
</dbReference>